<dbReference type="CDD" id="cd06259">
    <property type="entry name" value="YdcF-like"/>
    <property type="match status" value="1"/>
</dbReference>
<feature type="transmembrane region" description="Helical" evidence="1">
    <location>
        <begin position="15"/>
        <end position="32"/>
    </location>
</feature>
<gene>
    <name evidence="3" type="ORF">ACFP5Y_08615</name>
</gene>
<keyword evidence="1" id="KW-0472">Membrane</keyword>
<feature type="transmembrane region" description="Helical" evidence="1">
    <location>
        <begin position="44"/>
        <end position="62"/>
    </location>
</feature>
<evidence type="ECO:0000256" key="1">
    <source>
        <dbReference type="SAM" id="Phobius"/>
    </source>
</evidence>
<organism evidence="3 4">
    <name type="scientific">Lactiplantibacillus daowaiensis</name>
    <dbReference type="NCBI Taxonomy" id="2559918"/>
    <lineage>
        <taxon>Bacteria</taxon>
        <taxon>Bacillati</taxon>
        <taxon>Bacillota</taxon>
        <taxon>Bacilli</taxon>
        <taxon>Lactobacillales</taxon>
        <taxon>Lactobacillaceae</taxon>
        <taxon>Lactiplantibacillus</taxon>
    </lineage>
</organism>
<dbReference type="Pfam" id="PF02698">
    <property type="entry name" value="DUF218"/>
    <property type="match status" value="1"/>
</dbReference>
<comment type="caution">
    <text evidence="3">The sequence shown here is derived from an EMBL/GenBank/DDBJ whole genome shotgun (WGS) entry which is preliminary data.</text>
</comment>
<dbReference type="InterPro" id="IPR003848">
    <property type="entry name" value="DUF218"/>
</dbReference>
<sequence>MSNAAVWVPIPAEAYWAWVVPITFGVIFGWRYHHDKVRLSNGIWFSLFFYSLMAVLAMTILGTNNHPLIIVSVAIFVLILMVIGAVFVLQAFLLLWNAWLMWKRESHTLANMLTLILGVAILVLPLLASAISSHVPPVVSSFMAIFPNLVIFYVAFWFYNYLTMLVIYQFNHPRYIQDYIIVLGAGLLHGDQVSPLLAQRIMRGYQFYQKQQRKTGHPAVMIFSGGQGGDETVPEGQAMLAYAIKQGLPATNGWAETQSKTTLENMQFSKQLIDQGTINRPKTIFVTNNYHSLRAGIFAKQAGLKADGIGARTAHFFLPDAIIREYIAIFAQRKWWHAAAIVLMLVLTCLLEWIDILNGTL</sequence>
<evidence type="ECO:0000313" key="4">
    <source>
        <dbReference type="Proteomes" id="UP001596282"/>
    </source>
</evidence>
<keyword evidence="1" id="KW-1133">Transmembrane helix</keyword>
<accession>A0ABW1S1L8</accession>
<dbReference type="PANTHER" id="PTHR30336">
    <property type="entry name" value="INNER MEMBRANE PROTEIN, PROBABLE PERMEASE"/>
    <property type="match status" value="1"/>
</dbReference>
<name>A0ABW1S1L8_9LACO</name>
<feature type="transmembrane region" description="Helical" evidence="1">
    <location>
        <begin position="335"/>
        <end position="354"/>
    </location>
</feature>
<proteinExistence type="predicted"/>
<dbReference type="RefSeq" id="WP_137629103.1">
    <property type="nucleotide sequence ID" value="NZ_BJDJ01000017.1"/>
</dbReference>
<dbReference type="InterPro" id="IPR014729">
    <property type="entry name" value="Rossmann-like_a/b/a_fold"/>
</dbReference>
<dbReference type="EMBL" id="JBHSSC010000036">
    <property type="protein sequence ID" value="MFC6181280.1"/>
    <property type="molecule type" value="Genomic_DNA"/>
</dbReference>
<protein>
    <submittedName>
        <fullName evidence="3">YdcF family protein</fullName>
    </submittedName>
</protein>
<feature type="transmembrane region" description="Helical" evidence="1">
    <location>
        <begin position="138"/>
        <end position="159"/>
    </location>
</feature>
<reference evidence="4" key="1">
    <citation type="journal article" date="2019" name="Int. J. Syst. Evol. Microbiol.">
        <title>The Global Catalogue of Microorganisms (GCM) 10K type strain sequencing project: providing services to taxonomists for standard genome sequencing and annotation.</title>
        <authorList>
            <consortium name="The Broad Institute Genomics Platform"/>
            <consortium name="The Broad Institute Genome Sequencing Center for Infectious Disease"/>
            <person name="Wu L."/>
            <person name="Ma J."/>
        </authorList>
    </citation>
    <scope>NUCLEOTIDE SEQUENCE [LARGE SCALE GENOMIC DNA]</scope>
    <source>
        <strain evidence="4">CCM 8933</strain>
    </source>
</reference>
<evidence type="ECO:0000313" key="3">
    <source>
        <dbReference type="EMBL" id="MFC6181280.1"/>
    </source>
</evidence>
<dbReference type="InterPro" id="IPR051599">
    <property type="entry name" value="Cell_Envelope_Assoc"/>
</dbReference>
<evidence type="ECO:0000259" key="2">
    <source>
        <dbReference type="Pfam" id="PF02698"/>
    </source>
</evidence>
<feature type="transmembrane region" description="Helical" evidence="1">
    <location>
        <begin position="108"/>
        <end position="132"/>
    </location>
</feature>
<dbReference type="PANTHER" id="PTHR30336:SF18">
    <property type="entry name" value="MEMBRANE PROTEIN"/>
    <property type="match status" value="1"/>
</dbReference>
<dbReference type="Gene3D" id="3.40.50.620">
    <property type="entry name" value="HUPs"/>
    <property type="match status" value="1"/>
</dbReference>
<feature type="domain" description="DUF218" evidence="2">
    <location>
        <begin position="178"/>
        <end position="328"/>
    </location>
</feature>
<dbReference type="Proteomes" id="UP001596282">
    <property type="component" value="Unassembled WGS sequence"/>
</dbReference>
<keyword evidence="4" id="KW-1185">Reference proteome</keyword>
<keyword evidence="1" id="KW-0812">Transmembrane</keyword>
<feature type="transmembrane region" description="Helical" evidence="1">
    <location>
        <begin position="68"/>
        <end position="96"/>
    </location>
</feature>